<accession>A0A8E6B5C7</accession>
<dbReference type="Pfam" id="PF13592">
    <property type="entry name" value="HTH_33"/>
    <property type="match status" value="1"/>
</dbReference>
<dbReference type="InterPro" id="IPR025959">
    <property type="entry name" value="Winged_HTH_dom"/>
</dbReference>
<dbReference type="Pfam" id="PF13384">
    <property type="entry name" value="HTH_23"/>
    <property type="match status" value="1"/>
</dbReference>
<name>A0A8E6B5C7_9BACT</name>
<protein>
    <submittedName>
        <fullName evidence="2">Transposase</fullName>
    </submittedName>
</protein>
<dbReference type="KEGG" id="tsph:KIH39_18345"/>
<organism evidence="2 3">
    <name type="scientific">Telmatocola sphagniphila</name>
    <dbReference type="NCBI Taxonomy" id="1123043"/>
    <lineage>
        <taxon>Bacteria</taxon>
        <taxon>Pseudomonadati</taxon>
        <taxon>Planctomycetota</taxon>
        <taxon>Planctomycetia</taxon>
        <taxon>Gemmatales</taxon>
        <taxon>Gemmataceae</taxon>
    </lineage>
</organism>
<keyword evidence="3" id="KW-1185">Reference proteome</keyword>
<dbReference type="RefSeq" id="WP_213494680.1">
    <property type="nucleotide sequence ID" value="NZ_CP074694.1"/>
</dbReference>
<gene>
    <name evidence="2" type="ORF">KIH39_18345</name>
</gene>
<proteinExistence type="predicted"/>
<evidence type="ECO:0000259" key="1">
    <source>
        <dbReference type="Pfam" id="PF13592"/>
    </source>
</evidence>
<sequence length="152" mass="17718">MVMSTQTTASLVKKITSSQAQENRRRLGVQLTLEGNTIQRVAQILKVNSRSVDRWISCHKTRDKQGLEAVKHPGPKSKLTQEQLREIRSWLLCDARDFDFRTNLWTSPRVVHLIKKKLRIHFNTNYLCGWISKQGFSPQMPRRKAMIAKRSF</sequence>
<dbReference type="InterPro" id="IPR009057">
    <property type="entry name" value="Homeodomain-like_sf"/>
</dbReference>
<dbReference type="AlphaFoldDB" id="A0A8E6B5C7"/>
<evidence type="ECO:0000313" key="2">
    <source>
        <dbReference type="EMBL" id="QVL30798.1"/>
    </source>
</evidence>
<dbReference type="Proteomes" id="UP000676194">
    <property type="component" value="Chromosome"/>
</dbReference>
<dbReference type="EMBL" id="CP074694">
    <property type="protein sequence ID" value="QVL30798.1"/>
    <property type="molecule type" value="Genomic_DNA"/>
</dbReference>
<evidence type="ECO:0000313" key="3">
    <source>
        <dbReference type="Proteomes" id="UP000676194"/>
    </source>
</evidence>
<reference evidence="2" key="1">
    <citation type="submission" date="2021-05" db="EMBL/GenBank/DDBJ databases">
        <title>Complete genome sequence of the cellulolytic planctomycete Telmatocola sphagniphila SP2T and characterization of the first cellulase from planctomycetes.</title>
        <authorList>
            <person name="Rakitin A.L."/>
            <person name="Beletsky A.V."/>
            <person name="Naumoff D.G."/>
            <person name="Kulichevskaya I.S."/>
            <person name="Mardanov A.V."/>
            <person name="Ravin N.V."/>
            <person name="Dedysh S.N."/>
        </authorList>
    </citation>
    <scope>NUCLEOTIDE SEQUENCE</scope>
    <source>
        <strain evidence="2">SP2T</strain>
    </source>
</reference>
<feature type="domain" description="Winged helix-turn helix" evidence="1">
    <location>
        <begin position="103"/>
        <end position="145"/>
    </location>
</feature>
<dbReference type="SUPFAM" id="SSF46689">
    <property type="entry name" value="Homeodomain-like"/>
    <property type="match status" value="1"/>
</dbReference>